<dbReference type="EC" id="1.1.1.3" evidence="4 14"/>
<evidence type="ECO:0000256" key="7">
    <source>
        <dbReference type="ARBA" id="ARBA00022697"/>
    </source>
</evidence>
<dbReference type="FunFam" id="3.30.360.10:FF:000005">
    <property type="entry name" value="Homoserine dehydrogenase"/>
    <property type="match status" value="1"/>
</dbReference>
<evidence type="ECO:0000256" key="4">
    <source>
        <dbReference type="ARBA" id="ARBA00013213"/>
    </source>
</evidence>
<dbReference type="Gene3D" id="3.30.360.10">
    <property type="entry name" value="Dihydrodipicolinate Reductase, domain 2"/>
    <property type="match status" value="1"/>
</dbReference>
<feature type="domain" description="Aspartate/homoserine dehydrogenase NAD-binding" evidence="17">
    <location>
        <begin position="8"/>
        <end position="124"/>
    </location>
</feature>
<name>A0A6N7V2U5_9FIRM</name>
<dbReference type="GO" id="GO:0004412">
    <property type="term" value="F:homoserine dehydrogenase activity"/>
    <property type="evidence" value="ECO:0007669"/>
    <property type="project" value="UniProtKB-EC"/>
</dbReference>
<dbReference type="InterPro" id="IPR005106">
    <property type="entry name" value="Asp/hSer_DH_NAD-bd"/>
</dbReference>
<feature type="binding site" evidence="13">
    <location>
        <position position="100"/>
    </location>
    <ligand>
        <name>NADPH</name>
        <dbReference type="ChEBI" id="CHEBI:57783"/>
    </ligand>
</feature>
<comment type="catalytic activity">
    <reaction evidence="11">
        <text>L-homoserine + NADP(+) = L-aspartate 4-semialdehyde + NADPH + H(+)</text>
        <dbReference type="Rhea" id="RHEA:15761"/>
        <dbReference type="ChEBI" id="CHEBI:15378"/>
        <dbReference type="ChEBI" id="CHEBI:57476"/>
        <dbReference type="ChEBI" id="CHEBI:57783"/>
        <dbReference type="ChEBI" id="CHEBI:58349"/>
        <dbReference type="ChEBI" id="CHEBI:537519"/>
        <dbReference type="EC" id="1.1.1.3"/>
    </reaction>
    <physiologicalReaction direction="right-to-left" evidence="11">
        <dbReference type="Rhea" id="RHEA:15763"/>
    </physiologicalReaction>
</comment>
<evidence type="ECO:0000256" key="6">
    <source>
        <dbReference type="ARBA" id="ARBA00022605"/>
    </source>
</evidence>
<evidence type="ECO:0000259" key="16">
    <source>
        <dbReference type="Pfam" id="PF00742"/>
    </source>
</evidence>
<dbReference type="GO" id="GO:0009086">
    <property type="term" value="P:methionine biosynthetic process"/>
    <property type="evidence" value="ECO:0007669"/>
    <property type="project" value="UniProtKB-KW"/>
</dbReference>
<dbReference type="SUPFAM" id="SSF51735">
    <property type="entry name" value="NAD(P)-binding Rossmann-fold domains"/>
    <property type="match status" value="1"/>
</dbReference>
<evidence type="ECO:0000256" key="14">
    <source>
        <dbReference type="RuleBase" id="RU000579"/>
    </source>
</evidence>
<evidence type="ECO:0000256" key="10">
    <source>
        <dbReference type="ARBA" id="ARBA00023167"/>
    </source>
</evidence>
<keyword evidence="10 14" id="KW-0486">Methionine biosynthesis</keyword>
<dbReference type="InterPro" id="IPR036291">
    <property type="entry name" value="NAD(P)-bd_dom_sf"/>
</dbReference>
<organism evidence="18 19">
    <name type="scientific">Suipraeoptans intestinalis</name>
    <dbReference type="NCBI Taxonomy" id="2606628"/>
    <lineage>
        <taxon>Bacteria</taxon>
        <taxon>Bacillati</taxon>
        <taxon>Bacillota</taxon>
        <taxon>Clostridia</taxon>
        <taxon>Lachnospirales</taxon>
        <taxon>Lachnospiraceae</taxon>
        <taxon>Suipraeoptans</taxon>
    </lineage>
</organism>
<evidence type="ECO:0000256" key="9">
    <source>
        <dbReference type="ARBA" id="ARBA00023053"/>
    </source>
</evidence>
<dbReference type="NCBIfam" id="NF004976">
    <property type="entry name" value="PRK06349.1"/>
    <property type="match status" value="1"/>
</dbReference>
<evidence type="ECO:0000256" key="13">
    <source>
        <dbReference type="PIRSR" id="PIRSR000098-2"/>
    </source>
</evidence>
<dbReference type="Proteomes" id="UP000434409">
    <property type="component" value="Unassembled WGS sequence"/>
</dbReference>
<dbReference type="RefSeq" id="WP_154478109.1">
    <property type="nucleotide sequence ID" value="NZ_VULY01000018.1"/>
</dbReference>
<dbReference type="PIRSF" id="PIRSF000098">
    <property type="entry name" value="Homoser_dehydrog"/>
    <property type="match status" value="1"/>
</dbReference>
<dbReference type="GO" id="GO:0009088">
    <property type="term" value="P:threonine biosynthetic process"/>
    <property type="evidence" value="ECO:0007669"/>
    <property type="project" value="UniProtKB-UniPathway"/>
</dbReference>
<keyword evidence="6 14" id="KW-0028">Amino-acid biosynthesis</keyword>
<dbReference type="Gene3D" id="3.30.70.260">
    <property type="match status" value="1"/>
</dbReference>
<evidence type="ECO:0000256" key="2">
    <source>
        <dbReference type="ARBA" id="ARBA00005062"/>
    </source>
</evidence>
<keyword evidence="19" id="KW-1185">Reference proteome</keyword>
<evidence type="ECO:0000256" key="8">
    <source>
        <dbReference type="ARBA" id="ARBA00023002"/>
    </source>
</evidence>
<keyword evidence="7 14" id="KW-0791">Threonine biosynthesis</keyword>
<dbReference type="Gene3D" id="3.40.50.720">
    <property type="entry name" value="NAD(P)-binding Rossmann-like Domain"/>
    <property type="match status" value="1"/>
</dbReference>
<feature type="active site" description="Proton donor" evidence="12">
    <location>
        <position position="200"/>
    </location>
</feature>
<dbReference type="InterPro" id="IPR001342">
    <property type="entry name" value="HDH_cat"/>
</dbReference>
<feature type="binding site" evidence="13">
    <location>
        <position position="185"/>
    </location>
    <ligand>
        <name>L-homoserine</name>
        <dbReference type="ChEBI" id="CHEBI:57476"/>
    </ligand>
</feature>
<dbReference type="InterPro" id="IPR019811">
    <property type="entry name" value="HDH_CS"/>
</dbReference>
<dbReference type="InterPro" id="IPR016204">
    <property type="entry name" value="HDH"/>
</dbReference>
<evidence type="ECO:0000259" key="17">
    <source>
        <dbReference type="Pfam" id="PF03447"/>
    </source>
</evidence>
<sequence length="409" mass="44760">MVKVAVLGYGTVGTGVVEVIHANRELLKERIGQPIDVKYILVRREIPDCSVWEKLTQDFEKILADPEISIVAEVMGGIEPAFTYAKRCLEAGKSVVTSNKELVAKHGDELIALAQKRQVQFLFEGSVAGGIPVIRTLHGCLTGDAVTEIVGILNGTTNYMMTNMFQNGADYAEVLAEAQEHGYAERNPEADVEGYDACRKIAILTSLVSGKKADFEEIYCEGITRITTDDMKYAKQMGKTIKLLAIMKKEEDGTYQVKVAPFLLDAGHPLYSVDGVFNSVLIRGNMVGEVMLYGKGAGKLPTASAVVADLVEAARHPAKSVMPVWSGEKLSLQEAKKARHRFFLRLKTEGMTKDHLERMLGEGTEVTAGIPGETGFVTKEMTEEDFEKAIAEAEQEILSVIRVEESPAI</sequence>
<evidence type="ECO:0000256" key="15">
    <source>
        <dbReference type="RuleBase" id="RU004171"/>
    </source>
</evidence>
<dbReference type="EMBL" id="VULY01000018">
    <property type="protein sequence ID" value="MSR94440.1"/>
    <property type="molecule type" value="Genomic_DNA"/>
</dbReference>
<dbReference type="UniPathway" id="UPA00051">
    <property type="reaction ID" value="UER00465"/>
</dbReference>
<dbReference type="PANTHER" id="PTHR43331:SF1">
    <property type="entry name" value="HOMOSERINE DEHYDROGENASE"/>
    <property type="match status" value="1"/>
</dbReference>
<evidence type="ECO:0000256" key="12">
    <source>
        <dbReference type="PIRSR" id="PIRSR000098-1"/>
    </source>
</evidence>
<dbReference type="UniPathway" id="UPA00050">
    <property type="reaction ID" value="UER00063"/>
</dbReference>
<keyword evidence="13 14" id="KW-0521">NADP</keyword>
<comment type="pathway">
    <text evidence="1 14">Amino-acid biosynthesis; L-threonine biosynthesis; L-threonine from L-aspartate: step 3/5.</text>
</comment>
<comment type="caution">
    <text evidence="18">The sequence shown here is derived from an EMBL/GenBank/DDBJ whole genome shotgun (WGS) entry which is preliminary data.</text>
</comment>
<proteinExistence type="inferred from homology"/>
<reference evidence="18 19" key="1">
    <citation type="submission" date="2019-08" db="EMBL/GenBank/DDBJ databases">
        <title>In-depth cultivation of the pig gut microbiome towards novel bacterial diversity and tailored functional studies.</title>
        <authorList>
            <person name="Wylensek D."/>
            <person name="Hitch T.C.A."/>
            <person name="Clavel T."/>
        </authorList>
    </citation>
    <scope>NUCLEOTIDE SEQUENCE [LARGE SCALE GENOMIC DNA]</scope>
    <source>
        <strain evidence="18 19">68-1-5</strain>
    </source>
</reference>
<protein>
    <recommendedName>
        <fullName evidence="5 14">Homoserine dehydrogenase</fullName>
        <ecNumber evidence="4 14">1.1.1.3</ecNumber>
    </recommendedName>
</protein>
<dbReference type="PANTHER" id="PTHR43331">
    <property type="entry name" value="HOMOSERINE DEHYDROGENASE"/>
    <property type="match status" value="1"/>
</dbReference>
<dbReference type="GO" id="GO:0050661">
    <property type="term" value="F:NADP binding"/>
    <property type="evidence" value="ECO:0007669"/>
    <property type="project" value="InterPro"/>
</dbReference>
<dbReference type="Pfam" id="PF03447">
    <property type="entry name" value="NAD_binding_3"/>
    <property type="match status" value="1"/>
</dbReference>
<evidence type="ECO:0000313" key="18">
    <source>
        <dbReference type="EMBL" id="MSR94440.1"/>
    </source>
</evidence>
<gene>
    <name evidence="18" type="ORF">FYJ34_09270</name>
</gene>
<dbReference type="Pfam" id="PF00742">
    <property type="entry name" value="Homoserine_dh"/>
    <property type="match status" value="1"/>
</dbReference>
<dbReference type="SUPFAM" id="SSF55347">
    <property type="entry name" value="Glyceraldehyde-3-phosphate dehydrogenase-like, C-terminal domain"/>
    <property type="match status" value="1"/>
</dbReference>
<comment type="similarity">
    <text evidence="3 15">Belongs to the homoserine dehydrogenase family.</text>
</comment>
<evidence type="ECO:0000313" key="19">
    <source>
        <dbReference type="Proteomes" id="UP000434409"/>
    </source>
</evidence>
<evidence type="ECO:0000256" key="1">
    <source>
        <dbReference type="ARBA" id="ARBA00005056"/>
    </source>
</evidence>
<evidence type="ECO:0000256" key="3">
    <source>
        <dbReference type="ARBA" id="ARBA00006753"/>
    </source>
</evidence>
<feature type="binding site" evidence="13">
    <location>
        <begin position="7"/>
        <end position="14"/>
    </location>
    <ligand>
        <name>NADP(+)</name>
        <dbReference type="ChEBI" id="CHEBI:58349"/>
    </ligand>
</feature>
<feature type="domain" description="Homoserine dehydrogenase catalytic" evidence="16">
    <location>
        <begin position="132"/>
        <end position="311"/>
    </location>
</feature>
<dbReference type="PROSITE" id="PS01042">
    <property type="entry name" value="HOMOSER_DHGENASE"/>
    <property type="match status" value="1"/>
</dbReference>
<keyword evidence="8 14" id="KW-0560">Oxidoreductase</keyword>
<evidence type="ECO:0000256" key="5">
    <source>
        <dbReference type="ARBA" id="ARBA00013376"/>
    </source>
</evidence>
<accession>A0A6N7V2U5</accession>
<comment type="pathway">
    <text evidence="2 14">Amino-acid biosynthesis; L-methionine biosynthesis via de novo pathway; L-homoserine from L-aspartate: step 3/3.</text>
</comment>
<keyword evidence="9" id="KW-0915">Sodium</keyword>
<dbReference type="AlphaFoldDB" id="A0A6N7V2U5"/>
<evidence type="ECO:0000256" key="11">
    <source>
        <dbReference type="ARBA" id="ARBA00048841"/>
    </source>
</evidence>